<protein>
    <recommendedName>
        <fullName evidence="6">Diphthamide biosynthesis protein 3</fullName>
    </recommendedName>
    <alternativeName>
        <fullName evidence="7">CSL-type zinc finger-containing protein 2</fullName>
    </alternativeName>
</protein>
<dbReference type="KEGG" id="mcal:110308696"/>
<evidence type="ECO:0000256" key="7">
    <source>
        <dbReference type="ARBA" id="ARBA00041904"/>
    </source>
</evidence>
<dbReference type="GO" id="GO:0017183">
    <property type="term" value="P:protein histidyl modification to diphthamide"/>
    <property type="evidence" value="ECO:0007669"/>
    <property type="project" value="InterPro"/>
</dbReference>
<name>A0A6P5QRG3_MUSCR</name>
<reference evidence="12" key="1">
    <citation type="submission" date="2025-08" db="UniProtKB">
        <authorList>
            <consortium name="RefSeq"/>
        </authorList>
    </citation>
    <scope>IDENTIFICATION</scope>
</reference>
<evidence type="ECO:0000256" key="3">
    <source>
        <dbReference type="ARBA" id="ARBA00023004"/>
    </source>
</evidence>
<dbReference type="PROSITE" id="PS51074">
    <property type="entry name" value="DPH_MB"/>
    <property type="match status" value="1"/>
</dbReference>
<dbReference type="SUPFAM" id="SSF144217">
    <property type="entry name" value="CSL zinc finger"/>
    <property type="match status" value="1"/>
</dbReference>
<evidence type="ECO:0000256" key="8">
    <source>
        <dbReference type="ARBA" id="ARBA00046426"/>
    </source>
</evidence>
<dbReference type="GeneID" id="110308696"/>
<dbReference type="InterPro" id="IPR044248">
    <property type="entry name" value="DPH3/4-like"/>
</dbReference>
<gene>
    <name evidence="12" type="primary">LOC110308696</name>
</gene>
<evidence type="ECO:0000259" key="10">
    <source>
        <dbReference type="PROSITE" id="PS51074"/>
    </source>
</evidence>
<sequence>MSVFHDEVKIKDFQYDKDLETYFCPCPCGNSFSIIKEDLENGDDVAMRPGVIYDKDQFMCGETVPALSSN</sequence>
<evidence type="ECO:0000256" key="6">
    <source>
        <dbReference type="ARBA" id="ARBA00041070"/>
    </source>
</evidence>
<evidence type="ECO:0000256" key="2">
    <source>
        <dbReference type="ARBA" id="ARBA00022723"/>
    </source>
</evidence>
<evidence type="ECO:0000256" key="1">
    <source>
        <dbReference type="ARBA" id="ARBA00005156"/>
    </source>
</evidence>
<evidence type="ECO:0000256" key="9">
    <source>
        <dbReference type="ARBA" id="ARBA00048125"/>
    </source>
</evidence>
<dbReference type="Proteomes" id="UP000515126">
    <property type="component" value="Chromosome 13"/>
</dbReference>
<organism evidence="11 12">
    <name type="scientific">Mus caroli</name>
    <name type="common">Ryukyu mouse</name>
    <name type="synonym">Ricefield mouse</name>
    <dbReference type="NCBI Taxonomy" id="10089"/>
    <lineage>
        <taxon>Eukaryota</taxon>
        <taxon>Metazoa</taxon>
        <taxon>Chordata</taxon>
        <taxon>Craniata</taxon>
        <taxon>Vertebrata</taxon>
        <taxon>Euteleostomi</taxon>
        <taxon>Mammalia</taxon>
        <taxon>Eutheria</taxon>
        <taxon>Euarchontoglires</taxon>
        <taxon>Glires</taxon>
        <taxon>Rodentia</taxon>
        <taxon>Myomorpha</taxon>
        <taxon>Muroidea</taxon>
        <taxon>Muridae</taxon>
        <taxon>Murinae</taxon>
        <taxon>Mus</taxon>
        <taxon>Mus</taxon>
    </lineage>
</organism>
<evidence type="ECO:0000313" key="11">
    <source>
        <dbReference type="Proteomes" id="UP000515126"/>
    </source>
</evidence>
<keyword evidence="11" id="KW-1185">Reference proteome</keyword>
<dbReference type="Gene3D" id="3.10.660.10">
    <property type="entry name" value="DPH Zinc finger"/>
    <property type="match status" value="1"/>
</dbReference>
<evidence type="ECO:0000256" key="4">
    <source>
        <dbReference type="ARBA" id="ARBA00024032"/>
    </source>
</evidence>
<comment type="similarity">
    <text evidence="4">Belongs to the DPH3 family.</text>
</comment>
<dbReference type="AlphaFoldDB" id="A0A6P5QRG3"/>
<comment type="catalytic activity">
    <reaction evidence="5">
        <text>[3Fe-4S](1+)-[protein] + Fe(2+)-[Dph3] = [3Fe-4S](0)-[protein] + Fe(3+)-[Dph3]</text>
        <dbReference type="Rhea" id="RHEA:71235"/>
        <dbReference type="Rhea" id="RHEA-COMP:17996"/>
        <dbReference type="Rhea" id="RHEA-COMP:17997"/>
        <dbReference type="Rhea" id="RHEA-COMP:18002"/>
        <dbReference type="Rhea" id="RHEA-COMP:18003"/>
        <dbReference type="ChEBI" id="CHEBI:29033"/>
        <dbReference type="ChEBI" id="CHEBI:29034"/>
        <dbReference type="ChEBI" id="CHEBI:33751"/>
        <dbReference type="ChEBI" id="CHEBI:47402"/>
        <dbReference type="ChEBI" id="CHEBI:83228"/>
    </reaction>
</comment>
<dbReference type="GO" id="GO:0046872">
    <property type="term" value="F:metal ion binding"/>
    <property type="evidence" value="ECO:0007669"/>
    <property type="project" value="UniProtKB-KW"/>
</dbReference>
<dbReference type="PANTHER" id="PTHR21454">
    <property type="entry name" value="DPH3 HOMOLOG-RELATED"/>
    <property type="match status" value="1"/>
</dbReference>
<dbReference type="InterPro" id="IPR036671">
    <property type="entry name" value="DPH_MB_sf"/>
</dbReference>
<dbReference type="Pfam" id="PF05207">
    <property type="entry name" value="Zn_ribbon_CSL"/>
    <property type="match status" value="1"/>
</dbReference>
<accession>A0A6P5QRG3</accession>
<evidence type="ECO:0000313" key="12">
    <source>
        <dbReference type="RefSeq" id="XP_021036766.1"/>
    </source>
</evidence>
<dbReference type="PANTHER" id="PTHR21454:SF31">
    <property type="entry name" value="DIPHTHAMIDE BIOSYNTHESIS PROTEIN 3"/>
    <property type="match status" value="1"/>
</dbReference>
<evidence type="ECO:0000256" key="5">
    <source>
        <dbReference type="ARBA" id="ARBA00036267"/>
    </source>
</evidence>
<comment type="catalytic activity">
    <reaction evidence="9">
        <text>2 [3Fe-4S](0)-[protein] + 2 Fe(2+)-[Dph3] + NADH = 2 [4Fe-4S](1+)-[protein] + 2 [Dph3] + NAD(+) + H(+)</text>
        <dbReference type="Rhea" id="RHEA:71239"/>
        <dbReference type="Rhea" id="RHEA-COMP:17997"/>
        <dbReference type="Rhea" id="RHEA-COMP:17998"/>
        <dbReference type="Rhea" id="RHEA-COMP:18001"/>
        <dbReference type="Rhea" id="RHEA-COMP:18002"/>
        <dbReference type="ChEBI" id="CHEBI:15378"/>
        <dbReference type="ChEBI" id="CHEBI:29033"/>
        <dbReference type="ChEBI" id="CHEBI:33723"/>
        <dbReference type="ChEBI" id="CHEBI:47402"/>
        <dbReference type="ChEBI" id="CHEBI:57540"/>
        <dbReference type="ChEBI" id="CHEBI:57945"/>
        <dbReference type="ChEBI" id="CHEBI:83228"/>
    </reaction>
</comment>
<comment type="subunit">
    <text evidence="8">Component of the 2-(3-amino-3-carboxypropyl)histidine synthase complex composed of DPH1, DPH2, DPH3 and a NADH-dependent reductase. Interacts with SERGEF.</text>
</comment>
<keyword evidence="3" id="KW-0408">Iron</keyword>
<feature type="domain" description="DPH-type MB" evidence="10">
    <location>
        <begin position="4"/>
        <end position="70"/>
    </location>
</feature>
<keyword evidence="2" id="KW-0479">Metal-binding</keyword>
<dbReference type="RefSeq" id="XP_021036766.1">
    <property type="nucleotide sequence ID" value="XM_021181107.1"/>
</dbReference>
<proteinExistence type="inferred from homology"/>
<comment type="pathway">
    <text evidence="1">Protein modification; peptidyl-diphthamide biosynthesis.</text>
</comment>
<dbReference type="InterPro" id="IPR007872">
    <property type="entry name" value="DPH_MB_dom"/>
</dbReference>